<feature type="domain" description="D-isomer specific 2-hydroxyacid dehydrogenase catalytic" evidence="5">
    <location>
        <begin position="6"/>
        <end position="328"/>
    </location>
</feature>
<dbReference type="PROSITE" id="PS00065">
    <property type="entry name" value="D_2_HYDROXYACID_DH_1"/>
    <property type="match status" value="1"/>
</dbReference>
<dbReference type="PANTHER" id="PTHR43026:SF1">
    <property type="entry name" value="2-HYDROXYACID DEHYDROGENASE HOMOLOG 1-RELATED"/>
    <property type="match status" value="1"/>
</dbReference>
<evidence type="ECO:0000313" key="7">
    <source>
        <dbReference type="EMBL" id="MCW1915922.1"/>
    </source>
</evidence>
<gene>
    <name evidence="7" type="ORF">OJ996_20205</name>
</gene>
<dbReference type="InterPro" id="IPR006140">
    <property type="entry name" value="D-isomer_DH_NAD-bd"/>
</dbReference>
<dbReference type="InterPro" id="IPR006139">
    <property type="entry name" value="D-isomer_2_OHA_DH_cat_dom"/>
</dbReference>
<reference evidence="7" key="1">
    <citation type="submission" date="2022-10" db="EMBL/GenBank/DDBJ databases">
        <title>Luteolibacter sp. GHJ8, whole genome shotgun sequencing project.</title>
        <authorList>
            <person name="Zhao G."/>
            <person name="Shen L."/>
        </authorList>
    </citation>
    <scope>NUCLEOTIDE SEQUENCE</scope>
    <source>
        <strain evidence="7">GHJ8</strain>
    </source>
</reference>
<dbReference type="Proteomes" id="UP001165653">
    <property type="component" value="Unassembled WGS sequence"/>
</dbReference>
<dbReference type="Pfam" id="PF02826">
    <property type="entry name" value="2-Hacid_dh_C"/>
    <property type="match status" value="1"/>
</dbReference>
<evidence type="ECO:0000256" key="1">
    <source>
        <dbReference type="ARBA" id="ARBA00005854"/>
    </source>
</evidence>
<evidence type="ECO:0000259" key="5">
    <source>
        <dbReference type="Pfam" id="PF00389"/>
    </source>
</evidence>
<dbReference type="RefSeq" id="WP_264515485.1">
    <property type="nucleotide sequence ID" value="NZ_JAPDDR010000011.1"/>
</dbReference>
<dbReference type="Gene3D" id="3.40.50.720">
    <property type="entry name" value="NAD(P)-binding Rossmann-like Domain"/>
    <property type="match status" value="2"/>
</dbReference>
<dbReference type="InterPro" id="IPR058205">
    <property type="entry name" value="D-LDH-like"/>
</dbReference>
<evidence type="ECO:0000256" key="2">
    <source>
        <dbReference type="ARBA" id="ARBA00023002"/>
    </source>
</evidence>
<proteinExistence type="inferred from homology"/>
<evidence type="ECO:0000259" key="6">
    <source>
        <dbReference type="Pfam" id="PF02826"/>
    </source>
</evidence>
<organism evidence="7 8">
    <name type="scientific">Luteolibacter rhizosphaerae</name>
    <dbReference type="NCBI Taxonomy" id="2989719"/>
    <lineage>
        <taxon>Bacteria</taxon>
        <taxon>Pseudomonadati</taxon>
        <taxon>Verrucomicrobiota</taxon>
        <taxon>Verrucomicrobiia</taxon>
        <taxon>Verrucomicrobiales</taxon>
        <taxon>Verrucomicrobiaceae</taxon>
        <taxon>Luteolibacter</taxon>
    </lineage>
</organism>
<feature type="domain" description="D-isomer specific 2-hydroxyacid dehydrogenase NAD-binding" evidence="6">
    <location>
        <begin position="113"/>
        <end position="301"/>
    </location>
</feature>
<name>A0ABT3G7T5_9BACT</name>
<dbReference type="PROSITE" id="PS00671">
    <property type="entry name" value="D_2_HYDROXYACID_DH_3"/>
    <property type="match status" value="1"/>
</dbReference>
<dbReference type="InterPro" id="IPR029752">
    <property type="entry name" value="D-isomer_DH_CS1"/>
</dbReference>
<accession>A0ABT3G7T5</accession>
<dbReference type="InterPro" id="IPR029753">
    <property type="entry name" value="D-isomer_DH_CS"/>
</dbReference>
<protein>
    <submittedName>
        <fullName evidence="7">2-hydroxyacid dehydrogenase</fullName>
    </submittedName>
</protein>
<evidence type="ECO:0000256" key="4">
    <source>
        <dbReference type="RuleBase" id="RU003719"/>
    </source>
</evidence>
<comment type="caution">
    <text evidence="7">The sequence shown here is derived from an EMBL/GenBank/DDBJ whole genome shotgun (WGS) entry which is preliminary data.</text>
</comment>
<keyword evidence="3" id="KW-0520">NAD</keyword>
<sequence length="335" mass="36069">MDVVTVAFYDTKPYDREYFSRAAEQAGAELHFHEFRLAASNASSAAGARVVCVFVNDRLDRECLQVLADGGVKLIALRCAGFNNVDLAAAKELGLGVVRVPAYSPHAVAEHAVALLMTLNRKIHRAFNRVRELNFSLGGLVGFDLHGRTVGIVGTGKIGRAAAQIFRGFGCDVCAYDPYPSEEWASDFGVRYVTLDELLGASEVVSLHLPLTPETFHLIGPESIARMKPGAYLVNTSRGKLVDSAAVIAALKSGQLGGVALDVYEEEEGVFFEDHSGAALQDDVLSRLLTFPNVLITSHQAFLTEEALSAIAGITLDSISRFARGEEAVKERTLA</sequence>
<keyword evidence="8" id="KW-1185">Reference proteome</keyword>
<evidence type="ECO:0000256" key="3">
    <source>
        <dbReference type="ARBA" id="ARBA00023027"/>
    </source>
</evidence>
<dbReference type="Pfam" id="PF00389">
    <property type="entry name" value="2-Hacid_dh"/>
    <property type="match status" value="1"/>
</dbReference>
<dbReference type="InterPro" id="IPR036291">
    <property type="entry name" value="NAD(P)-bd_dom_sf"/>
</dbReference>
<comment type="similarity">
    <text evidence="1 4">Belongs to the D-isomer specific 2-hydroxyacid dehydrogenase family.</text>
</comment>
<dbReference type="EMBL" id="JAPDDR010000011">
    <property type="protein sequence ID" value="MCW1915922.1"/>
    <property type="molecule type" value="Genomic_DNA"/>
</dbReference>
<dbReference type="SUPFAM" id="SSF51735">
    <property type="entry name" value="NAD(P)-binding Rossmann-fold domains"/>
    <property type="match status" value="1"/>
</dbReference>
<keyword evidence="2 4" id="KW-0560">Oxidoreductase</keyword>
<dbReference type="PANTHER" id="PTHR43026">
    <property type="entry name" value="2-HYDROXYACID DEHYDROGENASE HOMOLOG 1-RELATED"/>
    <property type="match status" value="1"/>
</dbReference>
<evidence type="ECO:0000313" key="8">
    <source>
        <dbReference type="Proteomes" id="UP001165653"/>
    </source>
</evidence>
<dbReference type="CDD" id="cd12183">
    <property type="entry name" value="LDH_like_2"/>
    <property type="match status" value="1"/>
</dbReference>
<dbReference type="SUPFAM" id="SSF52283">
    <property type="entry name" value="Formate/glycerate dehydrogenase catalytic domain-like"/>
    <property type="match status" value="1"/>
</dbReference>